<dbReference type="Proteomes" id="UP001341245">
    <property type="component" value="Unassembled WGS sequence"/>
</dbReference>
<proteinExistence type="predicted"/>
<gene>
    <name evidence="1" type="ORF">QM012_005593</name>
</gene>
<reference evidence="1 2" key="1">
    <citation type="submission" date="2023-11" db="EMBL/GenBank/DDBJ databases">
        <title>Draft genome sequence and annotation of the polyextremotolerant black yeast-like fungus Aureobasidium pullulans NRRL 62042.</title>
        <authorList>
            <person name="Dielentheis-Frenken M.R.E."/>
            <person name="Wibberg D."/>
            <person name="Blank L.M."/>
            <person name="Tiso T."/>
        </authorList>
    </citation>
    <scope>NUCLEOTIDE SEQUENCE [LARGE SCALE GENOMIC DNA]</scope>
    <source>
        <strain evidence="1 2">NRRL 62042</strain>
    </source>
</reference>
<evidence type="ECO:0000313" key="1">
    <source>
        <dbReference type="EMBL" id="KAK5999318.1"/>
    </source>
</evidence>
<dbReference type="EMBL" id="JASGXD010000027">
    <property type="protein sequence ID" value="KAK5999318.1"/>
    <property type="molecule type" value="Genomic_DNA"/>
</dbReference>
<sequence>MSEDQRPVSAGPEPIFQCIHIYPEAAKYELVLRLLRQVVDHVSRYEPDTLLYSVFESVDEAGNPVLVLWEK</sequence>
<comment type="caution">
    <text evidence="1">The sequence shown here is derived from an EMBL/GenBank/DDBJ whole genome shotgun (WGS) entry which is preliminary data.</text>
</comment>
<organism evidence="1 2">
    <name type="scientific">Aureobasidium pullulans</name>
    <name type="common">Black yeast</name>
    <name type="synonym">Pullularia pullulans</name>
    <dbReference type="NCBI Taxonomy" id="5580"/>
    <lineage>
        <taxon>Eukaryota</taxon>
        <taxon>Fungi</taxon>
        <taxon>Dikarya</taxon>
        <taxon>Ascomycota</taxon>
        <taxon>Pezizomycotina</taxon>
        <taxon>Dothideomycetes</taxon>
        <taxon>Dothideomycetidae</taxon>
        <taxon>Dothideales</taxon>
        <taxon>Saccotheciaceae</taxon>
        <taxon>Aureobasidium</taxon>
    </lineage>
</organism>
<accession>A0ABR0T4D2</accession>
<name>A0ABR0T4D2_AURPU</name>
<protein>
    <recommendedName>
        <fullName evidence="3">ABM domain-containing protein</fullName>
    </recommendedName>
</protein>
<evidence type="ECO:0000313" key="2">
    <source>
        <dbReference type="Proteomes" id="UP001341245"/>
    </source>
</evidence>
<keyword evidence="2" id="KW-1185">Reference proteome</keyword>
<evidence type="ECO:0008006" key="3">
    <source>
        <dbReference type="Google" id="ProtNLM"/>
    </source>
</evidence>